<evidence type="ECO:0000256" key="1">
    <source>
        <dbReference type="SAM" id="MobiDB-lite"/>
    </source>
</evidence>
<evidence type="ECO:0000313" key="3">
    <source>
        <dbReference type="Proteomes" id="UP000681340"/>
    </source>
</evidence>
<protein>
    <submittedName>
        <fullName evidence="2">Uncharacterized protein</fullName>
    </submittedName>
</protein>
<reference evidence="2" key="1">
    <citation type="submission" date="2021-03" db="EMBL/GenBank/DDBJ databases">
        <title>Whole genome shotgun sequence of Actinoplanes auranticolor NBRC 12245.</title>
        <authorList>
            <person name="Komaki H."/>
            <person name="Tamura T."/>
        </authorList>
    </citation>
    <scope>NUCLEOTIDE SEQUENCE</scope>
    <source>
        <strain evidence="2">NBRC 12245</strain>
    </source>
</reference>
<dbReference type="AlphaFoldDB" id="A0A919VTL1"/>
<gene>
    <name evidence="2" type="ORF">Aau02nite_80790</name>
</gene>
<feature type="region of interest" description="Disordered" evidence="1">
    <location>
        <begin position="47"/>
        <end position="80"/>
    </location>
</feature>
<proteinExistence type="predicted"/>
<name>A0A919VTL1_9ACTN</name>
<sequence length="80" mass="8393">MRVHPGYDKNATHARAPAGWSAEVEITFAGVACGGVDTLVRTGALRPSRAAGQASRAGDHDTQADTPHRGDEPIDTAQDR</sequence>
<dbReference type="Proteomes" id="UP000681340">
    <property type="component" value="Unassembled WGS sequence"/>
</dbReference>
<organism evidence="2 3">
    <name type="scientific">Actinoplanes auranticolor</name>
    <dbReference type="NCBI Taxonomy" id="47988"/>
    <lineage>
        <taxon>Bacteria</taxon>
        <taxon>Bacillati</taxon>
        <taxon>Actinomycetota</taxon>
        <taxon>Actinomycetes</taxon>
        <taxon>Micromonosporales</taxon>
        <taxon>Micromonosporaceae</taxon>
        <taxon>Actinoplanes</taxon>
    </lineage>
</organism>
<accession>A0A919VTL1</accession>
<dbReference type="EMBL" id="BOQL01000073">
    <property type="protein sequence ID" value="GIM78429.1"/>
    <property type="molecule type" value="Genomic_DNA"/>
</dbReference>
<evidence type="ECO:0000313" key="2">
    <source>
        <dbReference type="EMBL" id="GIM78429.1"/>
    </source>
</evidence>
<comment type="caution">
    <text evidence="2">The sequence shown here is derived from an EMBL/GenBank/DDBJ whole genome shotgun (WGS) entry which is preliminary data.</text>
</comment>
<keyword evidence="3" id="KW-1185">Reference proteome</keyword>
<feature type="compositionally biased region" description="Basic and acidic residues" evidence="1">
    <location>
        <begin position="57"/>
        <end position="80"/>
    </location>
</feature>